<organism evidence="2 3">
    <name type="scientific">Vibrio hippocampi</name>
    <dbReference type="NCBI Taxonomy" id="654686"/>
    <lineage>
        <taxon>Bacteria</taxon>
        <taxon>Pseudomonadati</taxon>
        <taxon>Pseudomonadota</taxon>
        <taxon>Gammaproteobacteria</taxon>
        <taxon>Vibrionales</taxon>
        <taxon>Vibrionaceae</taxon>
        <taxon>Vibrio</taxon>
    </lineage>
</organism>
<feature type="region of interest" description="Disordered" evidence="1">
    <location>
        <begin position="42"/>
        <end position="61"/>
    </location>
</feature>
<dbReference type="Proteomes" id="UP000838160">
    <property type="component" value="Unassembled WGS sequence"/>
</dbReference>
<comment type="caution">
    <text evidence="2">The sequence shown here is derived from an EMBL/GenBank/DDBJ whole genome shotgun (WGS) entry which is preliminary data.</text>
</comment>
<reference evidence="2" key="1">
    <citation type="submission" date="2021-12" db="EMBL/GenBank/DDBJ databases">
        <authorList>
            <person name="Rodrigo-Torres L."/>
            <person name="Arahal R. D."/>
            <person name="Lucena T."/>
        </authorList>
    </citation>
    <scope>NUCLEOTIDE SEQUENCE</scope>
    <source>
        <strain evidence="2">CECT 8226</strain>
    </source>
</reference>
<evidence type="ECO:0000313" key="2">
    <source>
        <dbReference type="EMBL" id="CAH0524574.1"/>
    </source>
</evidence>
<dbReference type="EMBL" id="CAKLCM010000001">
    <property type="protein sequence ID" value="CAH0524574.1"/>
    <property type="molecule type" value="Genomic_DNA"/>
</dbReference>
<sequence length="61" mass="6845">MKEEVSESFCIPPLFTLISIVIPALYNVTPALYNVIPVKAGTYSPQAPHSARFLPSRERRK</sequence>
<evidence type="ECO:0000256" key="1">
    <source>
        <dbReference type="SAM" id="MobiDB-lite"/>
    </source>
</evidence>
<name>A0ABN8DE55_9VIBR</name>
<evidence type="ECO:0000313" key="3">
    <source>
        <dbReference type="Proteomes" id="UP000838160"/>
    </source>
</evidence>
<proteinExistence type="predicted"/>
<gene>
    <name evidence="2" type="ORF">VHP8226_00412</name>
</gene>
<keyword evidence="3" id="KW-1185">Reference proteome</keyword>
<protein>
    <submittedName>
        <fullName evidence="2">Uncharacterized protein</fullName>
    </submittedName>
</protein>
<accession>A0ABN8DE55</accession>